<gene>
    <name evidence="2" type="ORF">STSP2_01417</name>
</gene>
<protein>
    <recommendedName>
        <fullName evidence="1">Immunity MXAN-0049 protein domain-containing protein</fullName>
    </recommendedName>
</protein>
<dbReference type="AlphaFoldDB" id="A0A1U9NK09"/>
<name>A0A1U9NK09_9BACT</name>
<dbReference type="STRING" id="1936003.STSP2_01417"/>
<dbReference type="Pfam" id="PF07791">
    <property type="entry name" value="Imm11"/>
    <property type="match status" value="1"/>
</dbReference>
<organism evidence="2 3">
    <name type="scientific">Anaerohalosphaera lusitana</name>
    <dbReference type="NCBI Taxonomy" id="1936003"/>
    <lineage>
        <taxon>Bacteria</taxon>
        <taxon>Pseudomonadati</taxon>
        <taxon>Planctomycetota</taxon>
        <taxon>Phycisphaerae</taxon>
        <taxon>Sedimentisphaerales</taxon>
        <taxon>Anaerohalosphaeraceae</taxon>
        <taxon>Anaerohalosphaera</taxon>
    </lineage>
</organism>
<dbReference type="Proteomes" id="UP000189674">
    <property type="component" value="Chromosome"/>
</dbReference>
<dbReference type="KEGG" id="alus:STSP2_01417"/>
<evidence type="ECO:0000313" key="2">
    <source>
        <dbReference type="EMBL" id="AQT68261.1"/>
    </source>
</evidence>
<evidence type="ECO:0000313" key="3">
    <source>
        <dbReference type="Proteomes" id="UP000189674"/>
    </source>
</evidence>
<sequence>MKNFYSISHNSFDTRGFPWGEEVLTEIPKRECLRCGGIRFTLEADIDLLLERCKGSKWPDVLGLGMSYFTVSGRVLEDWKREGIGEFPVHRVRIAKPYPKKLEDTAPPNYHWIDGRKMVGAKLDYEASGFVNHKFCDTCGRLLYDDSGTYKKRFQEYCPYVFVPGSWEGADLFTTDYSHLAFFCTEKVLDCARKHQHTNFRFTPIEEGIATNSKGVQYMKRKR</sequence>
<accession>A0A1U9NK09</accession>
<keyword evidence="3" id="KW-1185">Reference proteome</keyword>
<dbReference type="EMBL" id="CP019791">
    <property type="protein sequence ID" value="AQT68261.1"/>
    <property type="molecule type" value="Genomic_DNA"/>
</dbReference>
<reference evidence="3" key="1">
    <citation type="submission" date="2017-02" db="EMBL/GenBank/DDBJ databases">
        <title>Comparative genomics and description of representatives of a novel lineage of planctomycetes thriving in anoxic sediments.</title>
        <authorList>
            <person name="Spring S."/>
            <person name="Bunk B."/>
            <person name="Sproer C."/>
        </authorList>
    </citation>
    <scope>NUCLEOTIDE SEQUENCE [LARGE SCALE GENOMIC DNA]</scope>
    <source>
        <strain evidence="3">ST-NAGAB-D1</strain>
    </source>
</reference>
<evidence type="ECO:0000259" key="1">
    <source>
        <dbReference type="Pfam" id="PF07791"/>
    </source>
</evidence>
<dbReference type="RefSeq" id="WP_146661108.1">
    <property type="nucleotide sequence ID" value="NZ_CP019791.1"/>
</dbReference>
<dbReference type="OrthoDB" id="5500922at2"/>
<feature type="domain" description="Immunity MXAN-0049 protein" evidence="1">
    <location>
        <begin position="27"/>
        <end position="206"/>
    </location>
</feature>
<dbReference type="InterPro" id="IPR012433">
    <property type="entry name" value="Imm11"/>
</dbReference>
<proteinExistence type="predicted"/>